<sequence>MVACFARMFAMLIFAVTLAACQRSPSSDTAATAGSLAAASSSSTPLELHVSNARYRIDVTYPPLSPEADVLMHTLHERTQAARAELMRALPNVSSLPAEARRPLQLMIDYTVAARTPVFVSVREQGMMDTGGAHPIPLDATFVFDMQHARLVTLDDLFTDPARARAWLSEAARKALYAKLLDKVPGGDKTPAKARKAWQDNMRAMIDAGTQPTAQNFKGFLIDGGGLASPPSLVLVFPPYQVAPYVYGAQTVRVPVQTFATLLKPAYRGAFGLAP</sequence>
<feature type="signal peptide" evidence="1">
    <location>
        <begin position="1"/>
        <end position="19"/>
    </location>
</feature>
<keyword evidence="4" id="KW-1185">Reference proteome</keyword>
<dbReference type="Proteomes" id="UP000029708">
    <property type="component" value="Unassembled WGS sequence"/>
</dbReference>
<comment type="caution">
    <text evidence="3">The sequence shown here is derived from an EMBL/GenBank/DDBJ whole genome shotgun (WGS) entry which is preliminary data.</text>
</comment>
<reference evidence="3 4" key="1">
    <citation type="submission" date="2014-09" db="EMBL/GenBank/DDBJ databases">
        <title>Xanthomonadaceae 3.5X direct submission.</title>
        <authorList>
            <person name="Fang T."/>
            <person name="Wang H."/>
        </authorList>
    </citation>
    <scope>NUCLEOTIDE SEQUENCE [LARGE SCALE GENOMIC DNA]</scope>
    <source>
        <strain evidence="3 4">3.5X</strain>
    </source>
</reference>
<evidence type="ECO:0000313" key="3">
    <source>
        <dbReference type="EMBL" id="KGI77820.1"/>
    </source>
</evidence>
<dbReference type="Gene3D" id="3.90.640.20">
    <property type="entry name" value="Heat-shock cognate protein, ATPase"/>
    <property type="match status" value="1"/>
</dbReference>
<name>A0A099CXQ2_9GAMM</name>
<dbReference type="HOGENOM" id="CLU_088225_0_0_6"/>
<gene>
    <name evidence="3" type="ORF">LF63_0105215</name>
</gene>
<dbReference type="Gene3D" id="3.30.565.40">
    <property type="entry name" value="Fervidobacterium nodosum Rt17-B1 like"/>
    <property type="match status" value="1"/>
</dbReference>
<accession>A0A099CXQ2</accession>
<dbReference type="STRING" id="1543381.LF63_0105215"/>
<dbReference type="EMBL" id="JROI01000010">
    <property type="protein sequence ID" value="KGI77820.1"/>
    <property type="molecule type" value="Genomic_DNA"/>
</dbReference>
<dbReference type="Pfam" id="PF11738">
    <property type="entry name" value="DUF3298"/>
    <property type="match status" value="1"/>
</dbReference>
<protein>
    <recommendedName>
        <fullName evidence="2">DUF3298 domain-containing protein</fullName>
    </recommendedName>
</protein>
<evidence type="ECO:0000256" key="1">
    <source>
        <dbReference type="SAM" id="SignalP"/>
    </source>
</evidence>
<evidence type="ECO:0000259" key="2">
    <source>
        <dbReference type="Pfam" id="PF11738"/>
    </source>
</evidence>
<evidence type="ECO:0000313" key="4">
    <source>
        <dbReference type="Proteomes" id="UP000029708"/>
    </source>
</evidence>
<organism evidence="3 4">
    <name type="scientific">Oleiagrimonas soli</name>
    <dbReference type="NCBI Taxonomy" id="1543381"/>
    <lineage>
        <taxon>Bacteria</taxon>
        <taxon>Pseudomonadati</taxon>
        <taxon>Pseudomonadota</taxon>
        <taxon>Gammaproteobacteria</taxon>
        <taxon>Lysobacterales</taxon>
        <taxon>Rhodanobacteraceae</taxon>
        <taxon>Oleiagrimonas</taxon>
    </lineage>
</organism>
<feature type="chain" id="PRO_5001943991" description="DUF3298 domain-containing protein" evidence="1">
    <location>
        <begin position="20"/>
        <end position="275"/>
    </location>
</feature>
<dbReference type="PROSITE" id="PS51257">
    <property type="entry name" value="PROKAR_LIPOPROTEIN"/>
    <property type="match status" value="1"/>
</dbReference>
<feature type="domain" description="DUF3298" evidence="2">
    <location>
        <begin position="155"/>
        <end position="256"/>
    </location>
</feature>
<dbReference type="AlphaFoldDB" id="A0A099CXQ2"/>
<dbReference type="InterPro" id="IPR037126">
    <property type="entry name" value="PdaC/RsiV-like_sf"/>
</dbReference>
<proteinExistence type="predicted"/>
<dbReference type="InterPro" id="IPR021729">
    <property type="entry name" value="DUF3298"/>
</dbReference>
<keyword evidence="1" id="KW-0732">Signal</keyword>